<reference evidence="9" key="2">
    <citation type="submission" date="2020-04" db="EMBL/GenBank/DDBJ databases">
        <authorList>
            <consortium name="NCBI Genome Project"/>
        </authorList>
    </citation>
    <scope>NUCLEOTIDE SEQUENCE</scope>
    <source>
        <strain evidence="9">CBS 304.34</strain>
    </source>
</reference>
<dbReference type="GO" id="GO:0030245">
    <property type="term" value="P:cellulose catabolic process"/>
    <property type="evidence" value="ECO:0007669"/>
    <property type="project" value="UniProtKB-UniRule"/>
</dbReference>
<sequence length="229" mass="23878">MFYCTPTSTNLCGVQSTPSSGPKRKASFVATAHTIAQRVSVNGNDFGQLVGIRSPDSDNPIQDVSSGNMACNTGFHSPVSSKVIDVPVGAKVGVVAKVDNAASSGTSGLKWFKVSQDGLDSSEQWGVDRMISNGGWTYFTMPNYLASGNYLLRAEIIGESPAGRQAQFYLEWAQINVTGGGSANPSTVSFPSAYSATNPGILINIYDNSGNPTGGGKPYTVPGAADFTC</sequence>
<dbReference type="GO" id="GO:0030248">
    <property type="term" value="F:cellulose binding"/>
    <property type="evidence" value="ECO:0007669"/>
    <property type="project" value="UniProtKB-UniRule"/>
</dbReference>
<dbReference type="EMBL" id="MU003695">
    <property type="protein sequence ID" value="KAF2814422.1"/>
    <property type="molecule type" value="Genomic_DNA"/>
</dbReference>
<comment type="function">
    <text evidence="5">Lytic polysaccharide monooxygenase (LMPO) that depolymerizes crystalline and amorphous polysaccharides via the oxidation of scissile alpha- or beta-(1-4)-glycosidic bonds, yielding C1 and/or C4 oxidation products. Catalysis by LPMOs requires the reduction of the active-site copper from Cu(II) to Cu(I) by a reducing agent and H(2)O(2) or O(2) as a cosubstrate.</text>
</comment>
<keyword evidence="3 5" id="KW-0964">Secreted</keyword>
<evidence type="ECO:0000256" key="3">
    <source>
        <dbReference type="ARBA" id="ARBA00022525"/>
    </source>
</evidence>
<keyword evidence="5" id="KW-0624">Polysaccharide degradation</keyword>
<dbReference type="OrthoDB" id="5558646at2759"/>
<dbReference type="InterPro" id="IPR005103">
    <property type="entry name" value="AA9_LPMO"/>
</dbReference>
<accession>A0A6A6YZS3</accession>
<keyword evidence="4 5" id="KW-1015">Disulfide bond</keyword>
<evidence type="ECO:0000256" key="1">
    <source>
        <dbReference type="ARBA" id="ARBA00001973"/>
    </source>
</evidence>
<protein>
    <recommendedName>
        <fullName evidence="5">AA9 family lytic polysaccharide monooxygenase</fullName>
        <ecNumber evidence="5">1.14.99.56</ecNumber>
    </recommendedName>
    <alternativeName>
        <fullName evidence="5">Endo-beta-1,4-glucanase</fullName>
    </alternativeName>
    <alternativeName>
        <fullName evidence="5">Glycosyl hydrolase 61 family protein</fullName>
    </alternativeName>
</protein>
<dbReference type="EC" id="1.14.99.56" evidence="5"/>
<comment type="subcellular location">
    <subcellularLocation>
        <location evidence="2 5">Secreted</location>
    </subcellularLocation>
</comment>
<reference evidence="7 9" key="1">
    <citation type="journal article" date="2020" name="Stud. Mycol.">
        <title>101 Dothideomycetes genomes: a test case for predicting lifestyles and emergence of pathogens.</title>
        <authorList>
            <person name="Haridas S."/>
            <person name="Albert R."/>
            <person name="Binder M."/>
            <person name="Bloem J."/>
            <person name="Labutti K."/>
            <person name="Salamov A."/>
            <person name="Andreopoulos B."/>
            <person name="Baker S."/>
            <person name="Barry K."/>
            <person name="Bills G."/>
            <person name="Bluhm B."/>
            <person name="Cannon C."/>
            <person name="Castanera R."/>
            <person name="Culley D."/>
            <person name="Daum C."/>
            <person name="Ezra D."/>
            <person name="Gonzalez J."/>
            <person name="Henrissat B."/>
            <person name="Kuo A."/>
            <person name="Liang C."/>
            <person name="Lipzen A."/>
            <person name="Lutzoni F."/>
            <person name="Magnuson J."/>
            <person name="Mondo S."/>
            <person name="Nolan M."/>
            <person name="Ohm R."/>
            <person name="Pangilinan J."/>
            <person name="Park H.-J."/>
            <person name="Ramirez L."/>
            <person name="Alfaro M."/>
            <person name="Sun H."/>
            <person name="Tritt A."/>
            <person name="Yoshinaga Y."/>
            <person name="Zwiers L.-H."/>
            <person name="Turgeon B."/>
            <person name="Goodwin S."/>
            <person name="Spatafora J."/>
            <person name="Crous P."/>
            <person name="Grigoriev I."/>
        </authorList>
    </citation>
    <scope>NUCLEOTIDE SEQUENCE</scope>
    <source>
        <strain evidence="7 9">CBS 304.34</strain>
    </source>
</reference>
<organism evidence="7">
    <name type="scientific">Mytilinidion resinicola</name>
    <dbReference type="NCBI Taxonomy" id="574789"/>
    <lineage>
        <taxon>Eukaryota</taxon>
        <taxon>Fungi</taxon>
        <taxon>Dikarya</taxon>
        <taxon>Ascomycota</taxon>
        <taxon>Pezizomycotina</taxon>
        <taxon>Dothideomycetes</taxon>
        <taxon>Pleosporomycetidae</taxon>
        <taxon>Mytilinidiales</taxon>
        <taxon>Mytilinidiaceae</taxon>
        <taxon>Mytilinidion</taxon>
    </lineage>
</organism>
<dbReference type="Gene3D" id="2.70.50.70">
    <property type="match status" value="1"/>
</dbReference>
<evidence type="ECO:0000313" key="9">
    <source>
        <dbReference type="RefSeq" id="XP_033581386.1"/>
    </source>
</evidence>
<evidence type="ECO:0000256" key="2">
    <source>
        <dbReference type="ARBA" id="ARBA00004613"/>
    </source>
</evidence>
<evidence type="ECO:0000256" key="5">
    <source>
        <dbReference type="RuleBase" id="RU368122"/>
    </source>
</evidence>
<proteinExistence type="predicted"/>
<comment type="catalytic activity">
    <reaction evidence="5">
        <text>[(1-&gt;4)-beta-D-glucosyl]n+m + reduced acceptor + O2 = 4-dehydro-beta-D-glucosyl-[(1-&gt;4)-beta-D-glucosyl]n-1 + [(1-&gt;4)-beta-D-glucosyl]m + acceptor + H2O.</text>
        <dbReference type="EC" id="1.14.99.56"/>
    </reaction>
</comment>
<evidence type="ECO:0000259" key="6">
    <source>
        <dbReference type="Pfam" id="PF03443"/>
    </source>
</evidence>
<keyword evidence="5" id="KW-0119">Carbohydrate metabolism</keyword>
<gene>
    <name evidence="7 9" type="ORF">BDZ99DRAFT_473485</name>
</gene>
<dbReference type="GO" id="GO:0005576">
    <property type="term" value="C:extracellular region"/>
    <property type="evidence" value="ECO:0007669"/>
    <property type="project" value="UniProtKB-SubCell"/>
</dbReference>
<dbReference type="InterPro" id="IPR049892">
    <property type="entry name" value="AA9"/>
</dbReference>
<comment type="cofactor">
    <cofactor evidence="1">
        <name>Cu(2+)</name>
        <dbReference type="ChEBI" id="CHEBI:29036"/>
    </cofactor>
</comment>
<dbReference type="GeneID" id="54462721"/>
<dbReference type="RefSeq" id="XP_033581386.1">
    <property type="nucleotide sequence ID" value="XM_033721828.1"/>
</dbReference>
<dbReference type="Proteomes" id="UP000504636">
    <property type="component" value="Unplaced"/>
</dbReference>
<reference evidence="9" key="3">
    <citation type="submission" date="2025-04" db="UniProtKB">
        <authorList>
            <consortium name="RefSeq"/>
        </authorList>
    </citation>
    <scope>IDENTIFICATION</scope>
    <source>
        <strain evidence="9">CBS 304.34</strain>
    </source>
</reference>
<dbReference type="PANTHER" id="PTHR33353:SF13">
    <property type="entry name" value="ENDOGLUCANASE II"/>
    <property type="match status" value="1"/>
</dbReference>
<keyword evidence="5" id="KW-0136">Cellulose degradation</keyword>
<evidence type="ECO:0000313" key="8">
    <source>
        <dbReference type="Proteomes" id="UP000504636"/>
    </source>
</evidence>
<dbReference type="PANTHER" id="PTHR33353">
    <property type="entry name" value="PUTATIVE (AFU_ORTHOLOGUE AFUA_1G12560)-RELATED"/>
    <property type="match status" value="1"/>
</dbReference>
<name>A0A6A6YZS3_9PEZI</name>
<dbReference type="GO" id="GO:0008810">
    <property type="term" value="F:cellulase activity"/>
    <property type="evidence" value="ECO:0007669"/>
    <property type="project" value="UniProtKB-UniRule"/>
</dbReference>
<dbReference type="AlphaFoldDB" id="A0A6A6YZS3"/>
<keyword evidence="8" id="KW-1185">Reference proteome</keyword>
<dbReference type="CDD" id="cd21175">
    <property type="entry name" value="LPMO_AA9"/>
    <property type="match status" value="1"/>
</dbReference>
<comment type="domain">
    <text evidence="5">Has a modular structure: an endo-beta-1,4-glucanase catalytic module at the N-terminus, a linker rich in serines and threonines, and a C-terminal carbohydrate-binding module (CBM).</text>
</comment>
<feature type="domain" description="Auxiliary Activity family 9 catalytic" evidence="6">
    <location>
        <begin position="33"/>
        <end position="209"/>
    </location>
</feature>
<dbReference type="Pfam" id="PF03443">
    <property type="entry name" value="AA9"/>
    <property type="match status" value="1"/>
</dbReference>
<evidence type="ECO:0000313" key="7">
    <source>
        <dbReference type="EMBL" id="KAF2814422.1"/>
    </source>
</evidence>
<evidence type="ECO:0000256" key="4">
    <source>
        <dbReference type="ARBA" id="ARBA00023157"/>
    </source>
</evidence>